<keyword evidence="5" id="KW-0808">Transferase</keyword>
<evidence type="ECO:0000256" key="2">
    <source>
        <dbReference type="ARBA" id="ARBA00004167"/>
    </source>
</evidence>
<evidence type="ECO:0000256" key="8">
    <source>
        <dbReference type="ARBA" id="ARBA00022771"/>
    </source>
</evidence>
<evidence type="ECO:0000256" key="12">
    <source>
        <dbReference type="ARBA" id="ARBA00023136"/>
    </source>
</evidence>
<dbReference type="PANTHER" id="PTHR14155">
    <property type="entry name" value="RING FINGER DOMAIN-CONTAINING"/>
    <property type="match status" value="1"/>
</dbReference>
<keyword evidence="9" id="KW-0833">Ubl conjugation pathway</keyword>
<keyword evidence="19" id="KW-1185">Reference proteome</keyword>
<dbReference type="EMBL" id="CP097502">
    <property type="protein sequence ID" value="URD72958.1"/>
    <property type="molecule type" value="Genomic_DNA"/>
</dbReference>
<evidence type="ECO:0000256" key="1">
    <source>
        <dbReference type="ARBA" id="ARBA00000900"/>
    </source>
</evidence>
<dbReference type="GO" id="GO:0061630">
    <property type="term" value="F:ubiquitin protein ligase activity"/>
    <property type="evidence" value="ECO:0007669"/>
    <property type="project" value="UniProtKB-EC"/>
</dbReference>
<name>A0A9E7J9H9_9LILI</name>
<comment type="catalytic activity">
    <reaction evidence="1">
        <text>S-ubiquitinyl-[E2 ubiquitin-conjugating enzyme]-L-cysteine + [acceptor protein]-L-lysine = [E2 ubiquitin-conjugating enzyme]-L-cysteine + N(6)-ubiquitinyl-[acceptor protein]-L-lysine.</text>
        <dbReference type="EC" id="2.3.2.27"/>
    </reaction>
</comment>
<dbReference type="FunFam" id="3.30.40.10:FF:000187">
    <property type="entry name" value="E3 ubiquitin-protein ligase ATL6"/>
    <property type="match status" value="1"/>
</dbReference>
<dbReference type="EC" id="2.3.2.27" evidence="4"/>
<keyword evidence="12 16" id="KW-0472">Membrane</keyword>
<organism evidence="18 19">
    <name type="scientific">Musa troglodytarum</name>
    <name type="common">fe'i banana</name>
    <dbReference type="NCBI Taxonomy" id="320322"/>
    <lineage>
        <taxon>Eukaryota</taxon>
        <taxon>Viridiplantae</taxon>
        <taxon>Streptophyta</taxon>
        <taxon>Embryophyta</taxon>
        <taxon>Tracheophyta</taxon>
        <taxon>Spermatophyta</taxon>
        <taxon>Magnoliopsida</taxon>
        <taxon>Liliopsida</taxon>
        <taxon>Zingiberales</taxon>
        <taxon>Musaceae</taxon>
        <taxon>Musa</taxon>
    </lineage>
</organism>
<dbReference type="GO" id="GO:0008270">
    <property type="term" value="F:zinc ion binding"/>
    <property type="evidence" value="ECO:0007669"/>
    <property type="project" value="UniProtKB-KW"/>
</dbReference>
<dbReference type="AlphaFoldDB" id="A0A9E7J9H9"/>
<evidence type="ECO:0000256" key="15">
    <source>
        <dbReference type="SAM" id="MobiDB-lite"/>
    </source>
</evidence>
<evidence type="ECO:0000259" key="17">
    <source>
        <dbReference type="PROSITE" id="PS50089"/>
    </source>
</evidence>
<evidence type="ECO:0000313" key="19">
    <source>
        <dbReference type="Proteomes" id="UP001055439"/>
    </source>
</evidence>
<dbReference type="InterPro" id="IPR053238">
    <property type="entry name" value="RING-H2_zinc_finger"/>
</dbReference>
<evidence type="ECO:0000256" key="9">
    <source>
        <dbReference type="ARBA" id="ARBA00022786"/>
    </source>
</evidence>
<dbReference type="PANTHER" id="PTHR14155:SF627">
    <property type="entry name" value="OS06G0192800 PROTEIN"/>
    <property type="match status" value="1"/>
</dbReference>
<dbReference type="Pfam" id="PF13639">
    <property type="entry name" value="zf-RING_2"/>
    <property type="match status" value="1"/>
</dbReference>
<feature type="compositionally biased region" description="Basic and acidic residues" evidence="15">
    <location>
        <begin position="192"/>
        <end position="211"/>
    </location>
</feature>
<keyword evidence="6 16" id="KW-0812">Transmembrane</keyword>
<evidence type="ECO:0000256" key="14">
    <source>
        <dbReference type="PROSITE-ProRule" id="PRU00175"/>
    </source>
</evidence>
<feature type="compositionally biased region" description="Polar residues" evidence="15">
    <location>
        <begin position="166"/>
        <end position="184"/>
    </location>
</feature>
<feature type="transmembrane region" description="Helical" evidence="16">
    <location>
        <begin position="20"/>
        <end position="49"/>
    </location>
</feature>
<evidence type="ECO:0000313" key="18">
    <source>
        <dbReference type="EMBL" id="URD72958.1"/>
    </source>
</evidence>
<keyword evidence="10" id="KW-0862">Zinc</keyword>
<keyword evidence="8 14" id="KW-0863">Zinc-finger</keyword>
<protein>
    <recommendedName>
        <fullName evidence="4">RING-type E3 ubiquitin transferase</fullName>
        <ecNumber evidence="4">2.3.2.27</ecNumber>
    </recommendedName>
</protein>
<dbReference type="OrthoDB" id="8062037at2759"/>
<comment type="pathway">
    <text evidence="3">Protein modification; protein ubiquitination.</text>
</comment>
<feature type="region of interest" description="Disordered" evidence="15">
    <location>
        <begin position="166"/>
        <end position="211"/>
    </location>
</feature>
<evidence type="ECO:0000256" key="7">
    <source>
        <dbReference type="ARBA" id="ARBA00022723"/>
    </source>
</evidence>
<keyword evidence="7" id="KW-0479">Metal-binding</keyword>
<dbReference type="GO" id="GO:0016020">
    <property type="term" value="C:membrane"/>
    <property type="evidence" value="ECO:0007669"/>
    <property type="project" value="UniProtKB-SubCell"/>
</dbReference>
<evidence type="ECO:0000256" key="16">
    <source>
        <dbReference type="SAM" id="Phobius"/>
    </source>
</evidence>
<comment type="similarity">
    <text evidence="13">Belongs to the RING-type zinc finger family. ATL subfamily.</text>
</comment>
<dbReference type="PROSITE" id="PS50089">
    <property type="entry name" value="ZF_RING_2"/>
    <property type="match status" value="1"/>
</dbReference>
<accession>A0A9E7J9H9</accession>
<evidence type="ECO:0000256" key="10">
    <source>
        <dbReference type="ARBA" id="ARBA00022833"/>
    </source>
</evidence>
<evidence type="ECO:0000256" key="13">
    <source>
        <dbReference type="ARBA" id="ARBA00024209"/>
    </source>
</evidence>
<dbReference type="InterPro" id="IPR001841">
    <property type="entry name" value="Znf_RING"/>
</dbReference>
<gene>
    <name evidence="18" type="ORF">MUK42_26120</name>
</gene>
<sequence>MSYFPPPSGWMPPDYPRQDGYRISTAILLSALVLLALAVAVVLFLHLYLRHVLRRRLTAIDRLRFRAAATDADEPPPAAGLDPSAIAALPAFPFRRSSGSEDEGSAAECAVCLGAAEEGEMVRLLPGCKHQFHVGCIDMWLSSHVTCPVCRAMVEPPPVTATLVTSAQEGTSGSKEAGSVSSRLGASVRRMLSRERSTRRRDSEDLERRPGTEIIACAGQATVQKGRSCDGWPTSSWAPLFLPMLKLALPERCDAGDG</sequence>
<dbReference type="CDD" id="cd16461">
    <property type="entry name" value="RING-H2_EL5-like"/>
    <property type="match status" value="1"/>
</dbReference>
<keyword evidence="11 16" id="KW-1133">Transmembrane helix</keyword>
<dbReference type="Gene3D" id="3.30.40.10">
    <property type="entry name" value="Zinc/RING finger domain, C3HC4 (zinc finger)"/>
    <property type="match status" value="1"/>
</dbReference>
<comment type="subcellular location">
    <subcellularLocation>
        <location evidence="2">Membrane</location>
        <topology evidence="2">Single-pass membrane protein</topology>
    </subcellularLocation>
</comment>
<reference evidence="18" key="1">
    <citation type="submission" date="2022-05" db="EMBL/GenBank/DDBJ databases">
        <title>The Musa troglodytarum L. genome provides insights into the mechanism of non-climacteric behaviour and enrichment of carotenoids.</title>
        <authorList>
            <person name="Wang J."/>
        </authorList>
    </citation>
    <scope>NUCLEOTIDE SEQUENCE</scope>
    <source>
        <tissue evidence="18">Leaf</tissue>
    </source>
</reference>
<evidence type="ECO:0000256" key="4">
    <source>
        <dbReference type="ARBA" id="ARBA00012483"/>
    </source>
</evidence>
<evidence type="ECO:0000256" key="6">
    <source>
        <dbReference type="ARBA" id="ARBA00022692"/>
    </source>
</evidence>
<dbReference type="SMART" id="SM00184">
    <property type="entry name" value="RING"/>
    <property type="match status" value="1"/>
</dbReference>
<evidence type="ECO:0000256" key="3">
    <source>
        <dbReference type="ARBA" id="ARBA00004906"/>
    </source>
</evidence>
<proteinExistence type="inferred from homology"/>
<feature type="domain" description="RING-type" evidence="17">
    <location>
        <begin position="109"/>
        <end position="151"/>
    </location>
</feature>
<evidence type="ECO:0000256" key="5">
    <source>
        <dbReference type="ARBA" id="ARBA00022679"/>
    </source>
</evidence>
<dbReference type="InterPro" id="IPR013083">
    <property type="entry name" value="Znf_RING/FYVE/PHD"/>
</dbReference>
<evidence type="ECO:0000256" key="11">
    <source>
        <dbReference type="ARBA" id="ARBA00022989"/>
    </source>
</evidence>
<dbReference type="SUPFAM" id="SSF57850">
    <property type="entry name" value="RING/U-box"/>
    <property type="match status" value="1"/>
</dbReference>
<dbReference type="Proteomes" id="UP001055439">
    <property type="component" value="Chromosome 1"/>
</dbReference>